<feature type="domain" description="Phospholipase D N-terminal" evidence="2">
    <location>
        <begin position="47"/>
        <end position="125"/>
    </location>
</feature>
<evidence type="ECO:0000259" key="2">
    <source>
        <dbReference type="Pfam" id="PF16655"/>
    </source>
</evidence>
<dbReference type="OrthoDB" id="327733at2"/>
<sequence>MDRRRFLHASTLLGGGALLTSPGLRAQGAPQAPALITRDAMRPQLPHGIQSGDPIADGAIIWTRADRPARLWLDWSTTASFANAQRVRGPHLLEDSDFTGRIDLRGLPAGQEIFYRVVLQDLRNERVLSEPMPGHLRLPAAFGSRAVRDLRFAWSGDTCGQGWGINEAWGGMKIYEQIRRINPDFFLHSGDTIYADSPIPAEIALPDGSLWRNLVTEQTSKVAETLDEYRGRYRYNLMDANVRRMAAQVPQIWQWDDHEVTNNYSDSKDLSGDARYTEKNIPLLVARGTRAFQEYAPMRRFGDAESERVYRHLPQGPLLDVFVVDMRSYRGPNSANLQTEENAASAFLGRPQIAWLLDGLKRSKAVWKVIAADMPIGLHVNDGKDAEGRDKWEAIANGDDGAPRGRELEIARLLSEIKRHRLHNIVWLTADVHYTAAHFFDPAQAKHTDFLPFWEFVSGPLHAGGFGPNKADGTFGMQVVYQKGPGVANAAPAVDTQFFGQVDIDAKTRAMTVTLKDLAGTALFSKTLAPQRG</sequence>
<dbReference type="CDD" id="cd07389">
    <property type="entry name" value="MPP_PhoD"/>
    <property type="match status" value="1"/>
</dbReference>
<dbReference type="PANTHER" id="PTHR43606:SF1">
    <property type="entry name" value="PHOD-LIKE PHOSPHATASE METALLOPHOSPHATASE DOMAIN-CONTAINING PROTEIN"/>
    <property type="match status" value="1"/>
</dbReference>
<organism evidence="3 4">
    <name type="scientific">Roseateles chitinivorans</name>
    <dbReference type="NCBI Taxonomy" id="2917965"/>
    <lineage>
        <taxon>Bacteria</taxon>
        <taxon>Pseudomonadati</taxon>
        <taxon>Pseudomonadota</taxon>
        <taxon>Betaproteobacteria</taxon>
        <taxon>Burkholderiales</taxon>
        <taxon>Sphaerotilaceae</taxon>
        <taxon>Roseateles</taxon>
    </lineage>
</organism>
<gene>
    <name evidence="3" type="ORF">CS062_13330</name>
</gene>
<dbReference type="PANTHER" id="PTHR43606">
    <property type="entry name" value="PHOSPHATASE, PUTATIVE (AFU_ORTHOLOGUE AFUA_6G08710)-RELATED"/>
    <property type="match status" value="1"/>
</dbReference>
<dbReference type="InterPro" id="IPR052900">
    <property type="entry name" value="Phospholipid_Metab_Enz"/>
</dbReference>
<reference evidence="3 4" key="1">
    <citation type="submission" date="2017-11" db="EMBL/GenBank/DDBJ databases">
        <title>Draft genome sequence of Mitsuaria sp. HWN-4.</title>
        <authorList>
            <person name="Gundlapally S.R."/>
        </authorList>
    </citation>
    <scope>NUCLEOTIDE SEQUENCE [LARGE SCALE GENOMIC DNA]</scope>
    <source>
        <strain evidence="3 4">HWN-4</strain>
    </source>
</reference>
<dbReference type="EMBL" id="PEOG01000032">
    <property type="protein sequence ID" value="PIM52742.1"/>
    <property type="molecule type" value="Genomic_DNA"/>
</dbReference>
<dbReference type="Gene3D" id="3.60.21.70">
    <property type="entry name" value="PhoD-like phosphatase"/>
    <property type="match status" value="1"/>
</dbReference>
<evidence type="ECO:0000313" key="3">
    <source>
        <dbReference type="EMBL" id="PIM52742.1"/>
    </source>
</evidence>
<feature type="domain" description="PhoD-like phosphatase metallophosphatase" evidence="1">
    <location>
        <begin position="152"/>
        <end position="514"/>
    </location>
</feature>
<dbReference type="Gene3D" id="2.60.40.380">
    <property type="entry name" value="Purple acid phosphatase-like, N-terminal"/>
    <property type="match status" value="1"/>
</dbReference>
<dbReference type="SUPFAM" id="SSF56300">
    <property type="entry name" value="Metallo-dependent phosphatases"/>
    <property type="match status" value="1"/>
</dbReference>
<evidence type="ECO:0000313" key="4">
    <source>
        <dbReference type="Proteomes" id="UP000231501"/>
    </source>
</evidence>
<proteinExistence type="predicted"/>
<dbReference type="Proteomes" id="UP000231501">
    <property type="component" value="Unassembled WGS sequence"/>
</dbReference>
<accession>A0A2G9C8T3</accession>
<comment type="caution">
    <text evidence="3">The sequence shown here is derived from an EMBL/GenBank/DDBJ whole genome shotgun (WGS) entry which is preliminary data.</text>
</comment>
<dbReference type="InterPro" id="IPR038607">
    <property type="entry name" value="PhoD-like_sf"/>
</dbReference>
<dbReference type="Pfam" id="PF16655">
    <property type="entry name" value="PhoD_N"/>
    <property type="match status" value="1"/>
</dbReference>
<dbReference type="AlphaFoldDB" id="A0A2G9C8T3"/>
<dbReference type="InterPro" id="IPR032093">
    <property type="entry name" value="PhoD_N"/>
</dbReference>
<evidence type="ECO:0000259" key="1">
    <source>
        <dbReference type="Pfam" id="PF09423"/>
    </source>
</evidence>
<dbReference type="RefSeq" id="WP_099862117.1">
    <property type="nucleotide sequence ID" value="NZ_PEOG01000032.1"/>
</dbReference>
<dbReference type="InterPro" id="IPR006311">
    <property type="entry name" value="TAT_signal"/>
</dbReference>
<keyword evidence="4" id="KW-1185">Reference proteome</keyword>
<dbReference type="Pfam" id="PF09423">
    <property type="entry name" value="PhoD"/>
    <property type="match status" value="1"/>
</dbReference>
<protein>
    <submittedName>
        <fullName evidence="3">Alkaline phosphatase</fullName>
    </submittedName>
</protein>
<dbReference type="PROSITE" id="PS51318">
    <property type="entry name" value="TAT"/>
    <property type="match status" value="1"/>
</dbReference>
<dbReference type="InterPro" id="IPR018946">
    <property type="entry name" value="PhoD-like_MPP"/>
</dbReference>
<dbReference type="InterPro" id="IPR029052">
    <property type="entry name" value="Metallo-depent_PP-like"/>
</dbReference>
<name>A0A2G9C8T3_9BURK</name>